<evidence type="ECO:0000256" key="13">
    <source>
        <dbReference type="ARBA" id="ARBA00022990"/>
    </source>
</evidence>
<dbReference type="GO" id="GO:0035091">
    <property type="term" value="F:phosphatidylinositol binding"/>
    <property type="evidence" value="ECO:0007669"/>
    <property type="project" value="TreeGrafter"/>
</dbReference>
<dbReference type="Gene3D" id="1.10.238.10">
    <property type="entry name" value="EF-hand"/>
    <property type="match status" value="4"/>
</dbReference>
<comment type="caution">
    <text evidence="29">The sequence shown here is derived from an EMBL/GenBank/DDBJ whole genome shotgun (WGS) entry which is preliminary data.</text>
</comment>
<feature type="domain" description="EF-hand" evidence="27">
    <location>
        <begin position="1232"/>
        <end position="1267"/>
    </location>
</feature>
<evidence type="ECO:0000256" key="22">
    <source>
        <dbReference type="ARBA" id="ARBA00093357"/>
    </source>
</evidence>
<dbReference type="SMART" id="SM00239">
    <property type="entry name" value="C2"/>
    <property type="match status" value="5"/>
</dbReference>
<protein>
    <recommendedName>
        <fullName evidence="20">Extended synaptotagmin-1</fullName>
    </recommendedName>
    <alternativeName>
        <fullName evidence="21">Membrane-bound C2 domain-containing protein</fullName>
    </alternativeName>
</protein>
<dbReference type="InterPro" id="IPR031468">
    <property type="entry name" value="SMP_LBD"/>
</dbReference>
<evidence type="ECO:0000256" key="10">
    <source>
        <dbReference type="ARBA" id="ARBA00022824"/>
    </source>
</evidence>
<dbReference type="Pfam" id="PF00168">
    <property type="entry name" value="C2"/>
    <property type="match status" value="6"/>
</dbReference>
<evidence type="ECO:0000256" key="15">
    <source>
        <dbReference type="ARBA" id="ARBA00023121"/>
    </source>
</evidence>
<dbReference type="PANTHER" id="PTHR45761:SF3">
    <property type="entry name" value="EXTENDED SYNAPTOTAGMIN-1"/>
    <property type="match status" value="1"/>
</dbReference>
<proteinExistence type="inferred from homology"/>
<evidence type="ECO:0000256" key="8">
    <source>
        <dbReference type="ARBA" id="ARBA00022723"/>
    </source>
</evidence>
<reference evidence="29" key="1">
    <citation type="submission" date="2020-03" db="EMBL/GenBank/DDBJ databases">
        <title>Studies in the Genomics of Life Span.</title>
        <authorList>
            <person name="Glass D."/>
        </authorList>
    </citation>
    <scope>NUCLEOTIDE SEQUENCE</scope>
    <source>
        <strain evidence="29">LTLLF</strain>
        <tissue evidence="29">Muscle</tissue>
    </source>
</reference>
<dbReference type="PRINTS" id="PR00360">
    <property type="entry name" value="C2DOMAIN"/>
</dbReference>
<dbReference type="InterPro" id="IPR002048">
    <property type="entry name" value="EF_hand_dom"/>
</dbReference>
<evidence type="ECO:0000256" key="5">
    <source>
        <dbReference type="ARBA" id="ARBA00022475"/>
    </source>
</evidence>
<evidence type="ECO:0000256" key="7">
    <source>
        <dbReference type="ARBA" id="ARBA00022692"/>
    </source>
</evidence>
<dbReference type="InterPro" id="IPR051634">
    <property type="entry name" value="Extended_Synaptotagmin"/>
</dbReference>
<keyword evidence="16" id="KW-0518">Myosin</keyword>
<feature type="domain" description="EF-hand" evidence="27">
    <location>
        <begin position="1397"/>
        <end position="1432"/>
    </location>
</feature>
<dbReference type="FunFam" id="2.60.40.150:FF:000106">
    <property type="entry name" value="extended synaptotagmin-1 isoform X1"/>
    <property type="match status" value="1"/>
</dbReference>
<organism evidence="29 30">
    <name type="scientific">Microtus ochrogaster</name>
    <name type="common">Prairie vole</name>
    <dbReference type="NCBI Taxonomy" id="79684"/>
    <lineage>
        <taxon>Eukaryota</taxon>
        <taxon>Metazoa</taxon>
        <taxon>Chordata</taxon>
        <taxon>Craniata</taxon>
        <taxon>Vertebrata</taxon>
        <taxon>Euteleostomi</taxon>
        <taxon>Mammalia</taxon>
        <taxon>Eutheria</taxon>
        <taxon>Euarchontoglires</taxon>
        <taxon>Glires</taxon>
        <taxon>Rodentia</taxon>
        <taxon>Myomorpha</taxon>
        <taxon>Muroidea</taxon>
        <taxon>Cricetidae</taxon>
        <taxon>Arvicolinae</taxon>
        <taxon>Microtus</taxon>
    </lineage>
</organism>
<comment type="function">
    <text evidence="22">Binds calcium (via the C2 domains) and translocates to sites of contact between the endoplasmic reticulum and the cell membrane in response to increased cytosolic calcium levels. Helps tether the endoplasmic reticulum to the cell membrane and promotes the formation of appositions between the endoplasmic reticulum and the cell membrane. Acts as an inhibitor of ADGRD1 G-protein-coupled receptor activity in absence of cytosolic calcium. Binds glycerophospholipids in a barrel-like domain and may play a role in cellular lipid transport.</text>
</comment>
<feature type="domain" description="EF-hand" evidence="27">
    <location>
        <begin position="1309"/>
        <end position="1344"/>
    </location>
</feature>
<keyword evidence="10" id="KW-0256">Endoplasmic reticulum</keyword>
<evidence type="ECO:0000259" key="27">
    <source>
        <dbReference type="PROSITE" id="PS50222"/>
    </source>
</evidence>
<dbReference type="InterPro" id="IPR011992">
    <property type="entry name" value="EF-hand-dom_pair"/>
</dbReference>
<dbReference type="CDD" id="cd04030">
    <property type="entry name" value="C2C_KIAA1228"/>
    <property type="match status" value="1"/>
</dbReference>
<dbReference type="GO" id="GO:0006869">
    <property type="term" value="P:lipid transport"/>
    <property type="evidence" value="ECO:0007669"/>
    <property type="project" value="UniProtKB-KW"/>
</dbReference>
<dbReference type="SUPFAM" id="SSF49562">
    <property type="entry name" value="C2 domain (Calcium/lipid-binding domain, CaLB)"/>
    <property type="match status" value="5"/>
</dbReference>
<evidence type="ECO:0000256" key="25">
    <source>
        <dbReference type="SAM" id="Phobius"/>
    </source>
</evidence>
<dbReference type="InterPro" id="IPR037752">
    <property type="entry name" value="C2C_KIAA1228"/>
</dbReference>
<evidence type="ECO:0000313" key="29">
    <source>
        <dbReference type="EMBL" id="KAH0505522.1"/>
    </source>
</evidence>
<evidence type="ECO:0000256" key="23">
    <source>
        <dbReference type="ARBA" id="ARBA00093580"/>
    </source>
</evidence>
<evidence type="ECO:0000256" key="18">
    <source>
        <dbReference type="ARBA" id="ARBA00023175"/>
    </source>
</evidence>
<evidence type="ECO:0000259" key="26">
    <source>
        <dbReference type="PROSITE" id="PS50004"/>
    </source>
</evidence>
<feature type="compositionally biased region" description="Low complexity" evidence="24">
    <location>
        <begin position="27"/>
        <end position="37"/>
    </location>
</feature>
<evidence type="ECO:0000256" key="1">
    <source>
        <dbReference type="ARBA" id="ARBA00004202"/>
    </source>
</evidence>
<keyword evidence="6" id="KW-0597">Phosphoprotein</keyword>
<evidence type="ECO:0000256" key="16">
    <source>
        <dbReference type="ARBA" id="ARBA00023123"/>
    </source>
</evidence>
<evidence type="ECO:0000256" key="14">
    <source>
        <dbReference type="ARBA" id="ARBA00023055"/>
    </source>
</evidence>
<name>A0A8J6KWI3_MICOH</name>
<dbReference type="SMART" id="SM00054">
    <property type="entry name" value="EFh"/>
    <property type="match status" value="5"/>
</dbReference>
<feature type="domain" description="C2" evidence="26">
    <location>
        <begin position="770"/>
        <end position="887"/>
    </location>
</feature>
<evidence type="ECO:0000256" key="20">
    <source>
        <dbReference type="ARBA" id="ARBA00069842"/>
    </source>
</evidence>
<dbReference type="GO" id="GO:0008429">
    <property type="term" value="F:phosphatidylethanolamine binding"/>
    <property type="evidence" value="ECO:0007669"/>
    <property type="project" value="TreeGrafter"/>
</dbReference>
<feature type="region of interest" description="Disordered" evidence="24">
    <location>
        <begin position="1171"/>
        <end position="1216"/>
    </location>
</feature>
<keyword evidence="12 25" id="KW-1133">Transmembrane helix</keyword>
<dbReference type="GO" id="GO:0061817">
    <property type="term" value="P:endoplasmic reticulum-plasma membrane tethering"/>
    <property type="evidence" value="ECO:0007669"/>
    <property type="project" value="InterPro"/>
</dbReference>
<dbReference type="GO" id="GO:0005886">
    <property type="term" value="C:plasma membrane"/>
    <property type="evidence" value="ECO:0007669"/>
    <property type="project" value="UniProtKB-SubCell"/>
</dbReference>
<dbReference type="FunFam" id="2.60.40.150:FF:000139">
    <property type="entry name" value="extended synaptotagmin-1 isoform X1"/>
    <property type="match status" value="1"/>
</dbReference>
<evidence type="ECO:0000256" key="2">
    <source>
        <dbReference type="ARBA" id="ARBA00004477"/>
    </source>
</evidence>
<evidence type="ECO:0000256" key="6">
    <source>
        <dbReference type="ARBA" id="ARBA00022553"/>
    </source>
</evidence>
<keyword evidence="17 25" id="KW-0472">Membrane</keyword>
<accession>A0A8J6KWI3</accession>
<sequence length="1541" mass="170492">MERSPEEEGAGPEPAGQPNATDTTRDPGSGVPPAGPGAASEALAVLSSFGRRLLVLVPVYLAGAAGLSVGFVLFGLALYLGWRRVRDGKARSLRAARQLLDDEERITAETLYMSNRELPAWVSFPDVEKVEWLNKIVAQVWPFLGQYMEKLLAETVAPAVRGANPHLQTFTFTRVELGEKPARIIGVKVHPSQRKDQILLDLNVSYVGDVQIDVEVKKYFCKAGVKGMQLHGVLRVILEPLTGDLPIVGAVSMFFIKRPTLDINWTGMTNLLDIPGLSSLSDTMIMDSIAAFLVLPNRLLVPLVPDLHDVAQLRSPLPRGIIRIHLLAARGLSSKDKYVKGLIEGKSDPYALVRVGTQTFCSRVIDEELNPHWGETYEVIVHEVPGQEIEVEVFDKDPDKDDFLGRMKLDVGKVLQAGVLDDWYPLQGGQGQVHLRLEWLSLLPDAEKLDKVLQWNRGITSRPEPPSAAILVVYLDRAQDLPLKKGNKEPNPMVQLSVQDVTQESKAAYGTNSPVWEEAFRFFLQDPRSQELDVQVKDDSRALTLGALTLPLARLLTASELTLDQWFQLSSSGPNSRLYMKLVMRILYLDSSEIRFPTVPGAQDLDSDSPQTGSSVDMPPRPWQTSPNSHFGTENVLRIHVLEAQDLIAKDRFLGGLVKGKSDPYVKLRVAGQSFRSHVVREDLNPRWNEVFEVIVTSIPGQELEIEVFDKDLDKDDFLGRYKMSLTTVLNSGFLDEWLTLEDVPSGRLHLRLERLTPRPTAAELEEVLQVNSLIQTQKSSELAAALLSVYLERADNLPLRKGTKPPNSYATLTVGETSHKTKTVSQTSAPIWEENTSFLIRKPHAESLELQVRGEGTGTLGSISLPLSELLQADRLCLDKWFTLTNGQGQVLMRAQLGILVSQHSGVEAHSHSSSSLSEEPKASGAAAHITSPVQEVRHRLPHGDSPSEAPIGPLGQVKLTVWYHSDEQKLVSIIHSCRALRQNGRDLPDPYVSLLLLPDKNRGTKRKTSQKKKTLDPEFNERSVNGPFHGEVEGFSCALCSNPVPFRFEWELPLDGSLRRKLDVSVKSNSSFMSRERELLGKVQLDLAEIDLSQGAAQWLAGVRGPRNREVLGGDLQTLSVPEPAHTAEPESPTATAGRKLPPPLTEGERFPRWVPHRHTVLWPPDIMPPKKDVPVKKPAGAPISKPAAKSAVGTPPAKTKAEPAAPHAPVKAQEPPVDLSKVVIEFNKDQLEEFKEAFELFDRTGDGKILYSQCGDLMRALGQNPTNAEVLKVLGNPKSDELKSRRVDFETFLPMLQAVAKNRDQGTYEDYLEGLRVFDKEGNGKVMGAELRHVLTTLGEKMTEEEVETVLAGHEDSNGCINYEVCKAGIEACGVGLEVLTSAFFSEQCDFTEDQTAEFKEAFQLFDRTGDGKILYSQCGDVMRALGQNPTNAEVLKVLGNPKSDEMNVKVLDFEHFLPMLQTVAKNKDQGTYEDYVEGLRVFDKEGNGTVMGAEIRHVLVTLGEKMTEEEVEMLVAGHEDSNGCINYEELVRMVLNG</sequence>
<feature type="domain" description="C2" evidence="26">
    <location>
        <begin position="451"/>
        <end position="571"/>
    </location>
</feature>
<evidence type="ECO:0000256" key="19">
    <source>
        <dbReference type="ARBA" id="ARBA00023179"/>
    </source>
</evidence>
<dbReference type="FunFam" id="2.60.40.150:FF:000120">
    <property type="entry name" value="extended synaptotagmin-1 isoform X1"/>
    <property type="match status" value="1"/>
</dbReference>
<evidence type="ECO:0000256" key="11">
    <source>
        <dbReference type="ARBA" id="ARBA00022837"/>
    </source>
</evidence>
<dbReference type="CDD" id="cd08391">
    <property type="entry name" value="C2A_C2C_Synaptotagmin_like"/>
    <property type="match status" value="2"/>
</dbReference>
<keyword evidence="19" id="KW-0514">Muscle protein</keyword>
<feature type="domain" description="C2" evidence="26">
    <location>
        <begin position="617"/>
        <end position="739"/>
    </location>
</feature>
<dbReference type="Gene3D" id="2.60.40.150">
    <property type="entry name" value="C2 domain"/>
    <property type="match status" value="5"/>
</dbReference>
<feature type="domain" description="SMP-LTD" evidence="28">
    <location>
        <begin position="126"/>
        <end position="304"/>
    </location>
</feature>
<comment type="similarity">
    <text evidence="3">Belongs to the extended synaptotagmin family.</text>
</comment>
<evidence type="ECO:0000313" key="30">
    <source>
        <dbReference type="Proteomes" id="UP000710432"/>
    </source>
</evidence>
<dbReference type="CDD" id="cd04050">
    <property type="entry name" value="C2B_Synaptotagmin-like"/>
    <property type="match status" value="2"/>
</dbReference>
<feature type="domain" description="EF-hand" evidence="27">
    <location>
        <begin position="1474"/>
        <end position="1509"/>
    </location>
</feature>
<dbReference type="PROSITE" id="PS50222">
    <property type="entry name" value="EF_HAND_2"/>
    <property type="match status" value="4"/>
</dbReference>
<evidence type="ECO:0000259" key="28">
    <source>
        <dbReference type="PROSITE" id="PS51847"/>
    </source>
</evidence>
<comment type="subcellular location">
    <subcellularLocation>
        <location evidence="1">Cell membrane</location>
        <topology evidence="1">Peripheral membrane protein</topology>
    </subcellularLocation>
    <subcellularLocation>
        <location evidence="2">Endoplasmic reticulum membrane</location>
        <topology evidence="2">Multi-pass membrane protein</topology>
    </subcellularLocation>
</comment>
<dbReference type="PROSITE" id="PS50004">
    <property type="entry name" value="C2"/>
    <property type="match status" value="5"/>
</dbReference>
<dbReference type="EMBL" id="JAATJU010024490">
    <property type="protein sequence ID" value="KAH0505522.1"/>
    <property type="molecule type" value="Genomic_DNA"/>
</dbReference>
<keyword evidence="18" id="KW-0505">Motor protein</keyword>
<keyword evidence="5" id="KW-1003">Cell membrane</keyword>
<feature type="region of interest" description="Disordered" evidence="24">
    <location>
        <begin position="599"/>
        <end position="629"/>
    </location>
</feature>
<dbReference type="InterPro" id="IPR037749">
    <property type="entry name" value="Ext_Synaptotagmin_C2B"/>
</dbReference>
<feature type="compositionally biased region" description="Low complexity" evidence="24">
    <location>
        <begin position="1197"/>
        <end position="1212"/>
    </location>
</feature>
<dbReference type="InterPro" id="IPR035892">
    <property type="entry name" value="C2_domain_sf"/>
</dbReference>
<feature type="domain" description="C2" evidence="26">
    <location>
        <begin position="303"/>
        <end position="424"/>
    </location>
</feature>
<dbReference type="CDD" id="cd00051">
    <property type="entry name" value="EFh"/>
    <property type="match status" value="3"/>
</dbReference>
<evidence type="ECO:0000256" key="12">
    <source>
        <dbReference type="ARBA" id="ARBA00022989"/>
    </source>
</evidence>
<feature type="compositionally biased region" description="Basic residues" evidence="24">
    <location>
        <begin position="1005"/>
        <end position="1014"/>
    </location>
</feature>
<dbReference type="GO" id="GO:0005509">
    <property type="term" value="F:calcium ion binding"/>
    <property type="evidence" value="ECO:0007669"/>
    <property type="project" value="InterPro"/>
</dbReference>
<dbReference type="FunFam" id="1.10.238.10:FF:000019">
    <property type="entry name" value="Myosin light chain 1 skeletal"/>
    <property type="match status" value="1"/>
</dbReference>
<dbReference type="GO" id="GO:0016459">
    <property type="term" value="C:myosin complex"/>
    <property type="evidence" value="ECO:0007669"/>
    <property type="project" value="UniProtKB-KW"/>
</dbReference>
<comment type="subunit">
    <text evidence="23">Interacts with ESYT2 and ESYT3. Interacts with ADGRD1; inhibiting the G-protein-coupled receptor activity of ADGRD1. Interaction with ADGRD1 is abolished when cytosolic calcium increases, relieving ADGRD1 G-protein-coupled receptor activity. Interacts (phosphorylated form) with SLC2A4.</text>
</comment>
<keyword evidence="13" id="KW-0007">Acetylation</keyword>
<dbReference type="InterPro" id="IPR037733">
    <property type="entry name" value="Ext_Synaptotagmin_C2A"/>
</dbReference>
<keyword evidence="15" id="KW-0446">Lipid-binding</keyword>
<evidence type="ECO:0000256" key="3">
    <source>
        <dbReference type="ARBA" id="ARBA00005867"/>
    </source>
</evidence>
<dbReference type="PANTHER" id="PTHR45761">
    <property type="entry name" value="EXTENDED SYNAPTOTAGMIN-LIKE PROTEIN 2, ISOFORM C"/>
    <property type="match status" value="1"/>
</dbReference>
<dbReference type="FunFam" id="1.10.238.10:FF:000056">
    <property type="entry name" value="Myosin light chain 1 skeletal"/>
    <property type="match status" value="2"/>
</dbReference>
<evidence type="ECO:0000256" key="9">
    <source>
        <dbReference type="ARBA" id="ARBA00022737"/>
    </source>
</evidence>
<dbReference type="GO" id="GO:0005789">
    <property type="term" value="C:endoplasmic reticulum membrane"/>
    <property type="evidence" value="ECO:0007669"/>
    <property type="project" value="UniProtKB-SubCell"/>
</dbReference>
<feature type="region of interest" description="Disordered" evidence="24">
    <location>
        <begin position="1"/>
        <end position="37"/>
    </location>
</feature>
<dbReference type="GO" id="GO:0006936">
    <property type="term" value="P:muscle contraction"/>
    <property type="evidence" value="ECO:0007669"/>
    <property type="project" value="UniProtKB-ARBA"/>
</dbReference>
<dbReference type="PROSITE" id="PS51847">
    <property type="entry name" value="SMP"/>
    <property type="match status" value="1"/>
</dbReference>
<feature type="domain" description="C2" evidence="26">
    <location>
        <begin position="955"/>
        <end position="1102"/>
    </location>
</feature>
<dbReference type="InterPro" id="IPR039010">
    <property type="entry name" value="Synaptotagmin_SMP"/>
</dbReference>
<feature type="region of interest" description="Disordered" evidence="24">
    <location>
        <begin position="1121"/>
        <end position="1153"/>
    </location>
</feature>
<evidence type="ECO:0000256" key="24">
    <source>
        <dbReference type="SAM" id="MobiDB-lite"/>
    </source>
</evidence>
<keyword evidence="8" id="KW-0479">Metal-binding</keyword>
<dbReference type="SUPFAM" id="SSF47473">
    <property type="entry name" value="EF-hand"/>
    <property type="match status" value="2"/>
</dbReference>
<evidence type="ECO:0000256" key="17">
    <source>
        <dbReference type="ARBA" id="ARBA00023136"/>
    </source>
</evidence>
<dbReference type="Proteomes" id="UP000710432">
    <property type="component" value="Unassembled WGS sequence"/>
</dbReference>
<dbReference type="InterPro" id="IPR000008">
    <property type="entry name" value="C2_dom"/>
</dbReference>
<keyword evidence="11" id="KW-0106">Calcium</keyword>
<keyword evidence="4" id="KW-0813">Transport</keyword>
<gene>
    <name evidence="29" type="ORF">LTLLF_177590</name>
</gene>
<feature type="transmembrane region" description="Helical" evidence="25">
    <location>
        <begin position="53"/>
        <end position="82"/>
    </location>
</feature>
<dbReference type="FunFam" id="2.60.40.150:FF:000025">
    <property type="entry name" value="Extended synaptotagmin 2"/>
    <property type="match status" value="1"/>
</dbReference>
<keyword evidence="14" id="KW-0445">Lipid transport</keyword>
<keyword evidence="7 25" id="KW-0812">Transmembrane</keyword>
<feature type="region of interest" description="Disordered" evidence="24">
    <location>
        <begin position="1004"/>
        <end position="1024"/>
    </location>
</feature>
<dbReference type="GO" id="GO:0031210">
    <property type="term" value="F:phosphatidylcholine binding"/>
    <property type="evidence" value="ECO:0007669"/>
    <property type="project" value="TreeGrafter"/>
</dbReference>
<evidence type="ECO:0000256" key="4">
    <source>
        <dbReference type="ARBA" id="ARBA00022448"/>
    </source>
</evidence>
<keyword evidence="9" id="KW-0677">Repeat</keyword>
<evidence type="ECO:0000256" key="21">
    <source>
        <dbReference type="ARBA" id="ARBA00077961"/>
    </source>
</evidence>
<dbReference type="Pfam" id="PF17047">
    <property type="entry name" value="SMP_LBD"/>
    <property type="match status" value="1"/>
</dbReference>
<dbReference type="GO" id="GO:0005544">
    <property type="term" value="F:calcium-dependent phospholipid binding"/>
    <property type="evidence" value="ECO:0007669"/>
    <property type="project" value="TreeGrafter"/>
</dbReference>